<dbReference type="Proteomes" id="UP000249789">
    <property type="component" value="Unassembled WGS sequence"/>
</dbReference>
<sequence length="57" mass="5992">MLSWSAVQAVAGLASLFDGMVWLAGLGFGFQGQDIDDTATDTDGDDEGEDVIWILGL</sequence>
<dbReference type="EMBL" id="KZ824701">
    <property type="protein sequence ID" value="RAK72143.1"/>
    <property type="molecule type" value="Genomic_DNA"/>
</dbReference>
<organism evidence="1 2">
    <name type="scientific">Aspergillus fijiensis CBS 313.89</name>
    <dbReference type="NCBI Taxonomy" id="1448319"/>
    <lineage>
        <taxon>Eukaryota</taxon>
        <taxon>Fungi</taxon>
        <taxon>Dikarya</taxon>
        <taxon>Ascomycota</taxon>
        <taxon>Pezizomycotina</taxon>
        <taxon>Eurotiomycetes</taxon>
        <taxon>Eurotiomycetidae</taxon>
        <taxon>Eurotiales</taxon>
        <taxon>Aspergillaceae</taxon>
        <taxon>Aspergillus</taxon>
    </lineage>
</organism>
<accession>A0A8G1RHB6</accession>
<evidence type="ECO:0000313" key="2">
    <source>
        <dbReference type="Proteomes" id="UP000249789"/>
    </source>
</evidence>
<evidence type="ECO:0000313" key="1">
    <source>
        <dbReference type="EMBL" id="RAK72143.1"/>
    </source>
</evidence>
<name>A0A8G1RHB6_9EURO</name>
<gene>
    <name evidence="1" type="ORF">BO72DRAFT_452968</name>
</gene>
<dbReference type="AlphaFoldDB" id="A0A8G1RHB6"/>
<dbReference type="VEuPathDB" id="FungiDB:BO72DRAFT_452968"/>
<reference evidence="1 2" key="1">
    <citation type="submission" date="2018-02" db="EMBL/GenBank/DDBJ databases">
        <title>The genomes of Aspergillus section Nigri reveals drivers in fungal speciation.</title>
        <authorList>
            <consortium name="DOE Joint Genome Institute"/>
            <person name="Vesth T.C."/>
            <person name="Nybo J."/>
            <person name="Theobald S."/>
            <person name="Brandl J."/>
            <person name="Frisvad J.C."/>
            <person name="Nielsen K.F."/>
            <person name="Lyhne E.K."/>
            <person name="Kogle M.E."/>
            <person name="Kuo A."/>
            <person name="Riley R."/>
            <person name="Clum A."/>
            <person name="Nolan M."/>
            <person name="Lipzen A."/>
            <person name="Salamov A."/>
            <person name="Henrissat B."/>
            <person name="Wiebenga A."/>
            <person name="De vries R.P."/>
            <person name="Grigoriev I.V."/>
            <person name="Mortensen U.H."/>
            <person name="Andersen M.R."/>
            <person name="Baker S.E."/>
        </authorList>
    </citation>
    <scope>NUCLEOTIDE SEQUENCE [LARGE SCALE GENOMIC DNA]</scope>
    <source>
        <strain evidence="1 2">CBS 313.89</strain>
    </source>
</reference>
<protein>
    <submittedName>
        <fullName evidence="1">Uncharacterized protein</fullName>
    </submittedName>
</protein>
<feature type="non-terminal residue" evidence="1">
    <location>
        <position position="1"/>
    </location>
</feature>
<keyword evidence="2" id="KW-1185">Reference proteome</keyword>
<proteinExistence type="predicted"/>
<dbReference type="RefSeq" id="XP_040796155.1">
    <property type="nucleotide sequence ID" value="XM_040945866.1"/>
</dbReference>
<dbReference type="GeneID" id="63863199"/>